<organism evidence="1 2">
    <name type="scientific">Entamoeba invadens IP1</name>
    <dbReference type="NCBI Taxonomy" id="370355"/>
    <lineage>
        <taxon>Eukaryota</taxon>
        <taxon>Amoebozoa</taxon>
        <taxon>Evosea</taxon>
        <taxon>Archamoebae</taxon>
        <taxon>Mastigamoebida</taxon>
        <taxon>Entamoebidae</taxon>
        <taxon>Entamoeba</taxon>
    </lineage>
</organism>
<dbReference type="Proteomes" id="UP000014680">
    <property type="component" value="Unassembled WGS sequence"/>
</dbReference>
<evidence type="ECO:0000313" key="1">
    <source>
        <dbReference type="EMBL" id="ELP91751.1"/>
    </source>
</evidence>
<evidence type="ECO:0000313" key="2">
    <source>
        <dbReference type="Proteomes" id="UP000014680"/>
    </source>
</evidence>
<gene>
    <name evidence="1" type="ORF">EIN_522080</name>
</gene>
<dbReference type="EMBL" id="KB206450">
    <property type="protein sequence ID" value="ELP91751.1"/>
    <property type="molecule type" value="Genomic_DNA"/>
</dbReference>
<dbReference type="KEGG" id="eiv:EIN_522080"/>
<dbReference type="OrthoDB" id="24947at2759"/>
<dbReference type="VEuPathDB" id="AmoebaDB:EIN_522080"/>
<name>A0A0A1U9R7_ENTIV</name>
<dbReference type="GeneID" id="14890744"/>
<dbReference type="AlphaFoldDB" id="A0A0A1U9R7"/>
<dbReference type="RefSeq" id="XP_004258522.1">
    <property type="nucleotide sequence ID" value="XM_004258474.1"/>
</dbReference>
<keyword evidence="2" id="KW-1185">Reference proteome</keyword>
<accession>A0A0A1U9R7</accession>
<reference evidence="1 2" key="1">
    <citation type="submission" date="2012-10" db="EMBL/GenBank/DDBJ databases">
        <authorList>
            <person name="Zafar N."/>
            <person name="Inman J."/>
            <person name="Hall N."/>
            <person name="Lorenzi H."/>
            <person name="Caler E."/>
        </authorList>
    </citation>
    <scope>NUCLEOTIDE SEQUENCE [LARGE SCALE GENOMIC DNA]</scope>
    <source>
        <strain evidence="1 2">IP1</strain>
    </source>
</reference>
<sequence>MEFSPLFVNKLTLTSQLIPSNLTKYHLTVKWDDSTQKINGNIIVAVYAARREMDKNYITYFYPITGKDTYTFDKELPKGYYDVRVLSYTLGFTYTSACIYTYQRLFTIDDFFCW</sequence>
<protein>
    <submittedName>
        <fullName evidence="1">Uncharacterized protein</fullName>
    </submittedName>
</protein>
<proteinExistence type="predicted"/>